<dbReference type="PANTHER" id="PTHR34257:SF2">
    <property type="entry name" value="E3 UBIQUITIN LIGASE TRAF3IP2"/>
    <property type="match status" value="1"/>
</dbReference>
<feature type="region of interest" description="Disordered" evidence="1">
    <location>
        <begin position="292"/>
        <end position="313"/>
    </location>
</feature>
<feature type="compositionally biased region" description="Basic and acidic residues" evidence="1">
    <location>
        <begin position="140"/>
        <end position="149"/>
    </location>
</feature>
<dbReference type="Proteomes" id="UP000016666">
    <property type="component" value="Chromosome 3"/>
</dbReference>
<evidence type="ECO:0000313" key="3">
    <source>
        <dbReference type="Proteomes" id="UP000016666"/>
    </source>
</evidence>
<reference evidence="2" key="2">
    <citation type="submission" date="2025-08" db="UniProtKB">
        <authorList>
            <consortium name="Ensembl"/>
        </authorList>
    </citation>
    <scope>IDENTIFICATION</scope>
</reference>
<feature type="compositionally biased region" description="Polar residues" evidence="1">
    <location>
        <begin position="123"/>
        <end position="138"/>
    </location>
</feature>
<dbReference type="GO" id="GO:0006959">
    <property type="term" value="P:humoral immune response"/>
    <property type="evidence" value="ECO:0007669"/>
    <property type="project" value="TreeGrafter"/>
</dbReference>
<dbReference type="STRING" id="8840.ENSAPLP00000015148"/>
<organism evidence="2 3">
    <name type="scientific">Anas platyrhynchos platyrhynchos</name>
    <name type="common">Northern mallard</name>
    <dbReference type="NCBI Taxonomy" id="8840"/>
    <lineage>
        <taxon>Eukaryota</taxon>
        <taxon>Metazoa</taxon>
        <taxon>Chordata</taxon>
        <taxon>Craniata</taxon>
        <taxon>Vertebrata</taxon>
        <taxon>Euteleostomi</taxon>
        <taxon>Archelosauria</taxon>
        <taxon>Archosauria</taxon>
        <taxon>Dinosauria</taxon>
        <taxon>Saurischia</taxon>
        <taxon>Theropoda</taxon>
        <taxon>Coelurosauria</taxon>
        <taxon>Aves</taxon>
        <taxon>Neognathae</taxon>
        <taxon>Galloanserae</taxon>
        <taxon>Anseriformes</taxon>
        <taxon>Anatidae</taxon>
        <taxon>Anatinae</taxon>
        <taxon>Anas</taxon>
    </lineage>
</organism>
<proteinExistence type="predicted"/>
<feature type="compositionally biased region" description="Basic and acidic residues" evidence="1">
    <location>
        <begin position="74"/>
        <end position="89"/>
    </location>
</feature>
<dbReference type="AlphaFoldDB" id="U3J6M1"/>
<evidence type="ECO:0000313" key="2">
    <source>
        <dbReference type="Ensembl" id="ENSAPLP00000015148.2"/>
    </source>
</evidence>
<dbReference type="InterPro" id="IPR053047">
    <property type="entry name" value="E3_ubiq_ligase_TRAF3IP2"/>
</dbReference>
<dbReference type="OMA" id="QRYPVCA"/>
<evidence type="ECO:0000256" key="1">
    <source>
        <dbReference type="SAM" id="MobiDB-lite"/>
    </source>
</evidence>
<name>U3J6M1_ANAPP</name>
<dbReference type="GO" id="GO:0043123">
    <property type="term" value="P:positive regulation of canonical NF-kappaB signal transduction"/>
    <property type="evidence" value="ECO:0007669"/>
    <property type="project" value="TreeGrafter"/>
</dbReference>
<accession>U3J6M1</accession>
<reference evidence="2 3" key="1">
    <citation type="submission" date="2017-10" db="EMBL/GenBank/DDBJ databases">
        <title>A new Pekin duck reference genome.</title>
        <authorList>
            <person name="Hou Z.-C."/>
            <person name="Zhou Z.-K."/>
            <person name="Zhu F."/>
            <person name="Hou S.-S."/>
        </authorList>
    </citation>
    <scope>NUCLEOTIDE SEQUENCE [LARGE SCALE GENOMIC DNA]</scope>
</reference>
<reference evidence="2" key="3">
    <citation type="submission" date="2025-09" db="UniProtKB">
        <authorList>
            <consortium name="Ensembl"/>
        </authorList>
    </citation>
    <scope>IDENTIFICATION</scope>
</reference>
<feature type="compositionally biased region" description="Low complexity" evidence="1">
    <location>
        <begin position="151"/>
        <end position="163"/>
    </location>
</feature>
<sequence>MASVSGTFVSRSIPVEVDESMPWSPFPEGVLEEASQPSGEDVEDEEPQRQCAAPVADPSCPCRAPAYHQLPAEPDSRLWSKYTDPDGDGHSCSSGESIAGVFHPKMHLLAMDKSGVQPRPQLSADTGHNSSKSEQSLSDAPEHSPEESNKGSSRSQQPSGSRPAAELATVDTGYNSQSRDVMGIRQLEPPLPLVSVLNPQDLPGPLISREFFGPEPQQYPVCQHLPHPNASPAAHGCFGHRCPAEQHLQSPYGRAPYQHFAHTSQPLPPVPGPCVRVIRPAQQLIPNCSNLRAPQGAGDRPPQRLCSSPGPPRFPNQIYNQLPHGQLPPKACGPDEAFCCPSDNFPSPAAVPRPLSNPAAKGTLRTSNLPEELRKWLANLFCARFHRAASQP</sequence>
<keyword evidence="3" id="KW-1185">Reference proteome</keyword>
<protein>
    <submittedName>
        <fullName evidence="2">Uncharacterized protein</fullName>
    </submittedName>
</protein>
<dbReference type="Ensembl" id="ENSAPLT00000015940.2">
    <property type="protein sequence ID" value="ENSAPLP00000015148.2"/>
    <property type="gene ID" value="ENSAPLG00000015277.2"/>
</dbReference>
<dbReference type="HOGENOM" id="CLU_036721_0_0_1"/>
<dbReference type="PANTHER" id="PTHR34257">
    <property type="entry name" value="ADAPTER PROTEIN CIKS"/>
    <property type="match status" value="1"/>
</dbReference>
<dbReference type="GeneTree" id="ENSGT00940000164855"/>
<feature type="region of interest" description="Disordered" evidence="1">
    <location>
        <begin position="1"/>
        <end position="171"/>
    </location>
</feature>
<feature type="compositionally biased region" description="Polar residues" evidence="1">
    <location>
        <begin position="1"/>
        <end position="10"/>
    </location>
</feature>